<feature type="non-terminal residue" evidence="1">
    <location>
        <position position="1"/>
    </location>
</feature>
<keyword evidence="2" id="KW-1185">Reference proteome</keyword>
<feature type="non-terminal residue" evidence="1">
    <location>
        <position position="59"/>
    </location>
</feature>
<name>A0ACA9RAT4_9GLOM</name>
<protein>
    <submittedName>
        <fullName evidence="1">17562_t:CDS:1</fullName>
    </submittedName>
</protein>
<sequence length="59" mass="6653">GFSIDHRCPRIDIHIRPLFVPSLRSTNATIIKSRTIESDQSKVLGVLVVRFHSGRVGRL</sequence>
<gene>
    <name evidence="1" type="ORF">ACOLOM_LOCUS14458</name>
</gene>
<evidence type="ECO:0000313" key="2">
    <source>
        <dbReference type="Proteomes" id="UP000789525"/>
    </source>
</evidence>
<reference evidence="1" key="1">
    <citation type="submission" date="2021-06" db="EMBL/GenBank/DDBJ databases">
        <authorList>
            <person name="Kallberg Y."/>
            <person name="Tangrot J."/>
            <person name="Rosling A."/>
        </authorList>
    </citation>
    <scope>NUCLEOTIDE SEQUENCE</scope>
    <source>
        <strain evidence="1">CL356</strain>
    </source>
</reference>
<evidence type="ECO:0000313" key="1">
    <source>
        <dbReference type="EMBL" id="CAG8784028.1"/>
    </source>
</evidence>
<proteinExistence type="predicted"/>
<organism evidence="1 2">
    <name type="scientific">Acaulospora colombiana</name>
    <dbReference type="NCBI Taxonomy" id="27376"/>
    <lineage>
        <taxon>Eukaryota</taxon>
        <taxon>Fungi</taxon>
        <taxon>Fungi incertae sedis</taxon>
        <taxon>Mucoromycota</taxon>
        <taxon>Glomeromycotina</taxon>
        <taxon>Glomeromycetes</taxon>
        <taxon>Diversisporales</taxon>
        <taxon>Acaulosporaceae</taxon>
        <taxon>Acaulospora</taxon>
    </lineage>
</organism>
<dbReference type="Proteomes" id="UP000789525">
    <property type="component" value="Unassembled WGS sequence"/>
</dbReference>
<comment type="caution">
    <text evidence="1">The sequence shown here is derived from an EMBL/GenBank/DDBJ whole genome shotgun (WGS) entry which is preliminary data.</text>
</comment>
<dbReference type="EMBL" id="CAJVPT010074321">
    <property type="protein sequence ID" value="CAG8784028.1"/>
    <property type="molecule type" value="Genomic_DNA"/>
</dbReference>
<accession>A0ACA9RAT4</accession>